<dbReference type="Pfam" id="PF02580">
    <property type="entry name" value="Tyr_Deacylase"/>
    <property type="match status" value="1"/>
</dbReference>
<keyword evidence="3" id="KW-0963">Cytoplasm</keyword>
<dbReference type="OMA" id="QQCLHAK"/>
<gene>
    <name evidence="6" type="ORF">BSAL_36820</name>
</gene>
<evidence type="ECO:0000256" key="4">
    <source>
        <dbReference type="ARBA" id="ARBA00022801"/>
    </source>
</evidence>
<evidence type="ECO:0000256" key="2">
    <source>
        <dbReference type="ARBA" id="ARBA00011738"/>
    </source>
</evidence>
<dbReference type="GO" id="GO:0051500">
    <property type="term" value="F:D-tyrosyl-tRNA(Tyr) deacylase activity"/>
    <property type="evidence" value="ECO:0007669"/>
    <property type="project" value="TreeGrafter"/>
</dbReference>
<sequence>MSLRVVAQHVTSAQLLVDNVSRYVSIGAGVVFYLAFLKGCTDETVKTAVSSLVTTKIFLLNVDRVADEETKAQGGPRAKPNALAETPFGDVLVVPQATLAGKAKGKVVQYHQQIEKDEGLRLYQLFVGELSSALLLGDAAAAERDANGCFAPLPSSTTIDESTLRRRQVLFGTYGNRQGLQLVSDGPFSHSFEF</sequence>
<organism evidence="6 7">
    <name type="scientific">Bodo saltans</name>
    <name type="common">Flagellated protozoan</name>
    <dbReference type="NCBI Taxonomy" id="75058"/>
    <lineage>
        <taxon>Eukaryota</taxon>
        <taxon>Discoba</taxon>
        <taxon>Euglenozoa</taxon>
        <taxon>Kinetoplastea</taxon>
        <taxon>Metakinetoplastina</taxon>
        <taxon>Eubodonida</taxon>
        <taxon>Bodonidae</taxon>
        <taxon>Bodo</taxon>
    </lineage>
</organism>
<comment type="subunit">
    <text evidence="2">Homodimer.</text>
</comment>
<reference evidence="7" key="1">
    <citation type="submission" date="2015-09" db="EMBL/GenBank/DDBJ databases">
        <authorList>
            <consortium name="Pathogen Informatics"/>
        </authorList>
    </citation>
    <scope>NUCLEOTIDE SEQUENCE [LARGE SCALE GENOMIC DNA]</scope>
    <source>
        <strain evidence="7">Lake Konstanz</strain>
    </source>
</reference>
<dbReference type="EMBL" id="CYKH01002033">
    <property type="protein sequence ID" value="CUG92346.1"/>
    <property type="molecule type" value="Genomic_DNA"/>
</dbReference>
<dbReference type="InterPro" id="IPR003732">
    <property type="entry name" value="Daa-tRNA_deacyls_DTD"/>
</dbReference>
<evidence type="ECO:0000256" key="1">
    <source>
        <dbReference type="ARBA" id="ARBA00004496"/>
    </source>
</evidence>
<dbReference type="PANTHER" id="PTHR10472:SF1">
    <property type="entry name" value="D-AMINOACYL-TRNA DEACYLASE 2"/>
    <property type="match status" value="1"/>
</dbReference>
<keyword evidence="7" id="KW-1185">Reference proteome</keyword>
<protein>
    <submittedName>
        <fullName evidence="6">Tyrosine deacylase, putative</fullName>
    </submittedName>
</protein>
<dbReference type="SUPFAM" id="SSF69500">
    <property type="entry name" value="DTD-like"/>
    <property type="match status" value="1"/>
</dbReference>
<evidence type="ECO:0000256" key="5">
    <source>
        <dbReference type="SAM" id="Phobius"/>
    </source>
</evidence>
<dbReference type="AlphaFoldDB" id="A0A0S4JLF2"/>
<dbReference type="PANTHER" id="PTHR10472">
    <property type="entry name" value="D-TYROSYL-TRNA TYR DEACYLASE"/>
    <property type="match status" value="1"/>
</dbReference>
<keyword evidence="5" id="KW-0812">Transmembrane</keyword>
<proteinExistence type="predicted"/>
<dbReference type="GO" id="GO:0005737">
    <property type="term" value="C:cytoplasm"/>
    <property type="evidence" value="ECO:0007669"/>
    <property type="project" value="UniProtKB-SubCell"/>
</dbReference>
<dbReference type="InterPro" id="IPR023509">
    <property type="entry name" value="DTD-like_sf"/>
</dbReference>
<evidence type="ECO:0000313" key="6">
    <source>
        <dbReference type="EMBL" id="CUG92346.1"/>
    </source>
</evidence>
<accession>A0A0S4JLF2</accession>
<name>A0A0S4JLF2_BODSA</name>
<keyword evidence="4" id="KW-0378">Hydrolase</keyword>
<dbReference type="Proteomes" id="UP000051952">
    <property type="component" value="Unassembled WGS sequence"/>
</dbReference>
<dbReference type="VEuPathDB" id="TriTrypDB:BSAL_36820"/>
<dbReference type="OrthoDB" id="275783at2759"/>
<comment type="subcellular location">
    <subcellularLocation>
        <location evidence="1">Cytoplasm</location>
    </subcellularLocation>
</comment>
<feature type="transmembrane region" description="Helical" evidence="5">
    <location>
        <begin position="20"/>
        <end position="37"/>
    </location>
</feature>
<keyword evidence="5" id="KW-0472">Membrane</keyword>
<evidence type="ECO:0000313" key="7">
    <source>
        <dbReference type="Proteomes" id="UP000051952"/>
    </source>
</evidence>
<dbReference type="Gene3D" id="3.50.80.10">
    <property type="entry name" value="D-tyrosyl-tRNA(Tyr) deacylase"/>
    <property type="match status" value="1"/>
</dbReference>
<evidence type="ECO:0000256" key="3">
    <source>
        <dbReference type="ARBA" id="ARBA00022490"/>
    </source>
</evidence>
<keyword evidence="5" id="KW-1133">Transmembrane helix</keyword>